<name>A0A382XXA7_9ZZZZ</name>
<feature type="non-terminal residue" evidence="2">
    <location>
        <position position="35"/>
    </location>
</feature>
<sequence>MKIEKVEAFAIRMPSQDTSKGDQGLDAGREEFGDY</sequence>
<reference evidence="2" key="1">
    <citation type="submission" date="2018-05" db="EMBL/GenBank/DDBJ databases">
        <authorList>
            <person name="Lanie J.A."/>
            <person name="Ng W.-L."/>
            <person name="Kazmierczak K.M."/>
            <person name="Andrzejewski T.M."/>
            <person name="Davidsen T.M."/>
            <person name="Wayne K.J."/>
            <person name="Tettelin H."/>
            <person name="Glass J.I."/>
            <person name="Rusch D."/>
            <person name="Podicherti R."/>
            <person name="Tsui H.-C.T."/>
            <person name="Winkler M.E."/>
        </authorList>
    </citation>
    <scope>NUCLEOTIDE SEQUENCE</scope>
</reference>
<gene>
    <name evidence="2" type="ORF">METZ01_LOCUS428487</name>
</gene>
<evidence type="ECO:0000313" key="2">
    <source>
        <dbReference type="EMBL" id="SVD75633.1"/>
    </source>
</evidence>
<proteinExistence type="predicted"/>
<organism evidence="2">
    <name type="scientific">marine metagenome</name>
    <dbReference type="NCBI Taxonomy" id="408172"/>
    <lineage>
        <taxon>unclassified sequences</taxon>
        <taxon>metagenomes</taxon>
        <taxon>ecological metagenomes</taxon>
    </lineage>
</organism>
<dbReference type="EMBL" id="UINC01171195">
    <property type="protein sequence ID" value="SVD75633.1"/>
    <property type="molecule type" value="Genomic_DNA"/>
</dbReference>
<dbReference type="AlphaFoldDB" id="A0A382XXA7"/>
<protein>
    <submittedName>
        <fullName evidence="2">Uncharacterized protein</fullName>
    </submittedName>
</protein>
<evidence type="ECO:0000256" key="1">
    <source>
        <dbReference type="SAM" id="MobiDB-lite"/>
    </source>
</evidence>
<feature type="region of interest" description="Disordered" evidence="1">
    <location>
        <begin position="9"/>
        <end position="35"/>
    </location>
</feature>
<accession>A0A382XXA7</accession>